<reference evidence="1 2" key="1">
    <citation type="journal article" date="2022" name="DNA Res.">
        <title>Chromosomal-level genome assembly of the orchid tree Bauhinia variegata (Leguminosae; Cercidoideae) supports the allotetraploid origin hypothesis of Bauhinia.</title>
        <authorList>
            <person name="Zhong Y."/>
            <person name="Chen Y."/>
            <person name="Zheng D."/>
            <person name="Pang J."/>
            <person name="Liu Y."/>
            <person name="Luo S."/>
            <person name="Meng S."/>
            <person name="Qian L."/>
            <person name="Wei D."/>
            <person name="Dai S."/>
            <person name="Zhou R."/>
        </authorList>
    </citation>
    <scope>NUCLEOTIDE SEQUENCE [LARGE SCALE GENOMIC DNA]</scope>
    <source>
        <strain evidence="1">BV-YZ2020</strain>
    </source>
</reference>
<proteinExistence type="predicted"/>
<sequence>MTPVYVFGFLMFSCLGQLLSAVYGEGNGYQGKCPPFFDCGFLKKIRFPFTKSEKPNCGLFAIQNCDDPWVFKEIQLQINGTWFPVINVGQPSPYIIQIRDPNLYNSLQSRNCNVLSNNYTLPFSSPFASFHIQYSVTMFRCNCTLNVKPPNPEIFNYQCAPYNIYHGNLINESRRSFEACSMVQLPAKDLPDAKDPFTFVTADISIEVSLSADCANCRKKKGNCQLDRKRKFYCVGGNKRSDLKLKLGLAIGLPIILVIGLLLLALYKRKYAPSDTQFQSRHTNADPYSNIDPESCGVYSGVPLFSYKELEEATNNFDSSRKLGGGGFGTVYYGELLDGREVAIKRLYDHNNRRVEQFINEIEILTRLRHKNLVVLHGCTSHHSHELLLVYEYIPKGTVASHLHGDLRQRGFLPWPIRMKIAIETASALAYLHASNTIHRDVKTNNILLDNDFCVKVADFGLSRLFPTNVTHVFTAPQGTPGYVDPEYNKCYQLTNKSDVYSFGVVLIELISSMQAVDMTRHKEEINLADLAIKKIQKGELNELVDPSLGFESDNEVKKMIVAVVELAFRCLQQDRELRPAMDEVLEMLKRIASGEDELEHPEEAYAHDVGISNSSLQMQSQRPAPLDSDEVGSLKNMKKSPNNVTDKWESESTTPNISS</sequence>
<evidence type="ECO:0000313" key="2">
    <source>
        <dbReference type="Proteomes" id="UP000828941"/>
    </source>
</evidence>
<gene>
    <name evidence="1" type="ORF">L6164_026835</name>
</gene>
<evidence type="ECO:0000313" key="1">
    <source>
        <dbReference type="EMBL" id="KAI4313889.1"/>
    </source>
</evidence>
<protein>
    <submittedName>
        <fullName evidence="1">Uncharacterized protein</fullName>
    </submittedName>
</protein>
<keyword evidence="2" id="KW-1185">Reference proteome</keyword>
<dbReference type="Proteomes" id="UP000828941">
    <property type="component" value="Chromosome 11"/>
</dbReference>
<name>A0ACB9LRQ6_BAUVA</name>
<comment type="caution">
    <text evidence="1">The sequence shown here is derived from an EMBL/GenBank/DDBJ whole genome shotgun (WGS) entry which is preliminary data.</text>
</comment>
<accession>A0ACB9LRQ6</accession>
<dbReference type="EMBL" id="CM039436">
    <property type="protein sequence ID" value="KAI4313889.1"/>
    <property type="molecule type" value="Genomic_DNA"/>
</dbReference>
<organism evidence="1 2">
    <name type="scientific">Bauhinia variegata</name>
    <name type="common">Purple orchid tree</name>
    <name type="synonym">Phanera variegata</name>
    <dbReference type="NCBI Taxonomy" id="167791"/>
    <lineage>
        <taxon>Eukaryota</taxon>
        <taxon>Viridiplantae</taxon>
        <taxon>Streptophyta</taxon>
        <taxon>Embryophyta</taxon>
        <taxon>Tracheophyta</taxon>
        <taxon>Spermatophyta</taxon>
        <taxon>Magnoliopsida</taxon>
        <taxon>eudicotyledons</taxon>
        <taxon>Gunneridae</taxon>
        <taxon>Pentapetalae</taxon>
        <taxon>rosids</taxon>
        <taxon>fabids</taxon>
        <taxon>Fabales</taxon>
        <taxon>Fabaceae</taxon>
        <taxon>Cercidoideae</taxon>
        <taxon>Cercideae</taxon>
        <taxon>Bauhiniinae</taxon>
        <taxon>Bauhinia</taxon>
    </lineage>
</organism>